<protein>
    <submittedName>
        <fullName evidence="2">Uncharacterized protein</fullName>
    </submittedName>
</protein>
<evidence type="ECO:0000313" key="3">
    <source>
        <dbReference type="Proteomes" id="UP001529510"/>
    </source>
</evidence>
<feature type="non-terminal residue" evidence="2">
    <location>
        <position position="116"/>
    </location>
</feature>
<organism evidence="2 3">
    <name type="scientific">Cirrhinus mrigala</name>
    <name type="common">Mrigala</name>
    <dbReference type="NCBI Taxonomy" id="683832"/>
    <lineage>
        <taxon>Eukaryota</taxon>
        <taxon>Metazoa</taxon>
        <taxon>Chordata</taxon>
        <taxon>Craniata</taxon>
        <taxon>Vertebrata</taxon>
        <taxon>Euteleostomi</taxon>
        <taxon>Actinopterygii</taxon>
        <taxon>Neopterygii</taxon>
        <taxon>Teleostei</taxon>
        <taxon>Ostariophysi</taxon>
        <taxon>Cypriniformes</taxon>
        <taxon>Cyprinidae</taxon>
        <taxon>Labeoninae</taxon>
        <taxon>Labeonini</taxon>
        <taxon>Cirrhinus</taxon>
    </lineage>
</organism>
<keyword evidence="3" id="KW-1185">Reference proteome</keyword>
<proteinExistence type="predicted"/>
<accession>A0ABD0PU19</accession>
<gene>
    <name evidence="2" type="ORF">M9458_026427</name>
</gene>
<evidence type="ECO:0000313" key="2">
    <source>
        <dbReference type="EMBL" id="KAL0177533.1"/>
    </source>
</evidence>
<sequence length="116" mass="12473">MEAIPESLKNMLLVMDTAGIFHSADSRTGYSDLWEITWERIDCFLPRLKEELFKQAVIPEPVCNVPVEPVPPPAVVTPASPPVPAPSPVPAAPAEPKIPSRPASPQDMPIPSANGD</sequence>
<evidence type="ECO:0000256" key="1">
    <source>
        <dbReference type="SAM" id="MobiDB-lite"/>
    </source>
</evidence>
<feature type="region of interest" description="Disordered" evidence="1">
    <location>
        <begin position="76"/>
        <end position="116"/>
    </location>
</feature>
<dbReference type="AlphaFoldDB" id="A0ABD0PU19"/>
<dbReference type="Proteomes" id="UP001529510">
    <property type="component" value="Unassembled WGS sequence"/>
</dbReference>
<comment type="caution">
    <text evidence="2">The sequence shown here is derived from an EMBL/GenBank/DDBJ whole genome shotgun (WGS) entry which is preliminary data.</text>
</comment>
<dbReference type="EMBL" id="JAMKFB020000013">
    <property type="protein sequence ID" value="KAL0177533.1"/>
    <property type="molecule type" value="Genomic_DNA"/>
</dbReference>
<feature type="compositionally biased region" description="Pro residues" evidence="1">
    <location>
        <begin position="76"/>
        <end position="93"/>
    </location>
</feature>
<reference evidence="2 3" key="1">
    <citation type="submission" date="2024-05" db="EMBL/GenBank/DDBJ databases">
        <title>Genome sequencing and assembly of Indian major carp, Cirrhinus mrigala (Hamilton, 1822).</title>
        <authorList>
            <person name="Mohindra V."/>
            <person name="Chowdhury L.M."/>
            <person name="Lal K."/>
            <person name="Jena J.K."/>
        </authorList>
    </citation>
    <scope>NUCLEOTIDE SEQUENCE [LARGE SCALE GENOMIC DNA]</scope>
    <source>
        <strain evidence="2">CM1030</strain>
        <tissue evidence="2">Blood</tissue>
    </source>
</reference>
<name>A0ABD0PU19_CIRMR</name>